<organism evidence="1 2">
    <name type="scientific">Tulasnella calospora MUT 4182</name>
    <dbReference type="NCBI Taxonomy" id="1051891"/>
    <lineage>
        <taxon>Eukaryota</taxon>
        <taxon>Fungi</taxon>
        <taxon>Dikarya</taxon>
        <taxon>Basidiomycota</taxon>
        <taxon>Agaricomycotina</taxon>
        <taxon>Agaricomycetes</taxon>
        <taxon>Cantharellales</taxon>
        <taxon>Tulasnellaceae</taxon>
        <taxon>Tulasnella</taxon>
    </lineage>
</organism>
<dbReference type="AlphaFoldDB" id="A0A0C3QDG5"/>
<keyword evidence="2" id="KW-1185">Reference proteome</keyword>
<evidence type="ECO:0000313" key="1">
    <source>
        <dbReference type="EMBL" id="KIO22809.1"/>
    </source>
</evidence>
<gene>
    <name evidence="1" type="ORF">M407DRAFT_27684</name>
</gene>
<evidence type="ECO:0008006" key="3">
    <source>
        <dbReference type="Google" id="ProtNLM"/>
    </source>
</evidence>
<reference evidence="1 2" key="1">
    <citation type="submission" date="2014-04" db="EMBL/GenBank/DDBJ databases">
        <authorList>
            <consortium name="DOE Joint Genome Institute"/>
            <person name="Kuo A."/>
            <person name="Girlanda M."/>
            <person name="Perotto S."/>
            <person name="Kohler A."/>
            <person name="Nagy L.G."/>
            <person name="Floudas D."/>
            <person name="Copeland A."/>
            <person name="Barry K.W."/>
            <person name="Cichocki N."/>
            <person name="Veneault-Fourrey C."/>
            <person name="LaButti K."/>
            <person name="Lindquist E.A."/>
            <person name="Lipzen A."/>
            <person name="Lundell T."/>
            <person name="Morin E."/>
            <person name="Murat C."/>
            <person name="Sun H."/>
            <person name="Tunlid A."/>
            <person name="Henrissat B."/>
            <person name="Grigoriev I.V."/>
            <person name="Hibbett D.S."/>
            <person name="Martin F."/>
            <person name="Nordberg H.P."/>
            <person name="Cantor M.N."/>
            <person name="Hua S.X."/>
        </authorList>
    </citation>
    <scope>NUCLEOTIDE SEQUENCE [LARGE SCALE GENOMIC DNA]</scope>
    <source>
        <strain evidence="1 2">MUT 4182</strain>
    </source>
</reference>
<sequence length="277" mass="30763">MSNNVTGPDHLEFQGKDLKECERFISSINKHAREEGKLRDDQWIADLVAICLTGDALIWWSLLDAETQGSWRLLRQAMISRFRPLFYGKSGSEAEDFVYQIRQRALHMGKLKDPYWTAEFASGCFVGSALRWYASLESGIRDDWGSLQQAIFVQYGRGFEEDSPVALIPTPALAAAAPGATGGRRRGRIRISSKDDPKIYYISKVICTDSSNSGRVIATAAVSEALEVEFEPLNGVDAPQTLFIPDNQIKGYDALGMKWHVANTTSASRLVGEAYCI</sequence>
<accession>A0A0C3QDG5</accession>
<name>A0A0C3QDG5_9AGAM</name>
<dbReference type="HOGENOM" id="CLU_066292_0_0_1"/>
<evidence type="ECO:0000313" key="2">
    <source>
        <dbReference type="Proteomes" id="UP000054248"/>
    </source>
</evidence>
<dbReference type="Proteomes" id="UP000054248">
    <property type="component" value="Unassembled WGS sequence"/>
</dbReference>
<protein>
    <recommendedName>
        <fullName evidence="3">Retrotransposon gag domain-containing protein</fullName>
    </recommendedName>
</protein>
<dbReference type="OrthoDB" id="3176809at2759"/>
<proteinExistence type="predicted"/>
<dbReference type="EMBL" id="KN823100">
    <property type="protein sequence ID" value="KIO22809.1"/>
    <property type="molecule type" value="Genomic_DNA"/>
</dbReference>
<reference evidence="2" key="2">
    <citation type="submission" date="2015-01" db="EMBL/GenBank/DDBJ databases">
        <title>Evolutionary Origins and Diversification of the Mycorrhizal Mutualists.</title>
        <authorList>
            <consortium name="DOE Joint Genome Institute"/>
            <consortium name="Mycorrhizal Genomics Consortium"/>
            <person name="Kohler A."/>
            <person name="Kuo A."/>
            <person name="Nagy L.G."/>
            <person name="Floudas D."/>
            <person name="Copeland A."/>
            <person name="Barry K.W."/>
            <person name="Cichocki N."/>
            <person name="Veneault-Fourrey C."/>
            <person name="LaButti K."/>
            <person name="Lindquist E.A."/>
            <person name="Lipzen A."/>
            <person name="Lundell T."/>
            <person name="Morin E."/>
            <person name="Murat C."/>
            <person name="Riley R."/>
            <person name="Ohm R."/>
            <person name="Sun H."/>
            <person name="Tunlid A."/>
            <person name="Henrissat B."/>
            <person name="Grigoriev I.V."/>
            <person name="Hibbett D.S."/>
            <person name="Martin F."/>
        </authorList>
    </citation>
    <scope>NUCLEOTIDE SEQUENCE [LARGE SCALE GENOMIC DNA]</scope>
    <source>
        <strain evidence="2">MUT 4182</strain>
    </source>
</reference>